<dbReference type="SUPFAM" id="SSF54001">
    <property type="entry name" value="Cysteine proteinases"/>
    <property type="match status" value="1"/>
</dbReference>
<evidence type="ECO:0000259" key="7">
    <source>
        <dbReference type="SMART" id="SM00277"/>
    </source>
</evidence>
<dbReference type="SMART" id="SM00848">
    <property type="entry name" value="Inhibitor_I29"/>
    <property type="match status" value="1"/>
</dbReference>
<dbReference type="InterPro" id="IPR013128">
    <property type="entry name" value="Peptidase_C1A"/>
</dbReference>
<dbReference type="FunFam" id="2.10.25.160:FF:000002">
    <property type="entry name" value="Cysteine protease 1"/>
    <property type="match status" value="1"/>
</dbReference>
<dbReference type="PRINTS" id="PR00705">
    <property type="entry name" value="PAPAIN"/>
</dbReference>
<keyword evidence="11" id="KW-1185">Reference proteome</keyword>
<evidence type="ECO:0000259" key="8">
    <source>
        <dbReference type="SMART" id="SM00645"/>
    </source>
</evidence>
<keyword evidence="3" id="KW-0378">Hydrolase</keyword>
<accession>A0A7N0SXK1</accession>
<comment type="similarity">
    <text evidence="1">Belongs to the peptidase C1 family.</text>
</comment>
<sequence length="537" mass="59485">MWMMIYRSRQAPSILSDSSAQCLFWLSHASSQTRSGNQDRRLNRGSGSRHVGMIAGLLFHSVKPWLLFPSNVSVDHCLRRPHFCRALRCLVRRRHMSIISYDAAHSATRPEADVADMYEDWLAKHGKSYNAIGEKEHRFEIFKDNLRFVDEHNADPEKSFTLGMNKFADLTNEEYRQRFLGVKSDARRRRVSSMRRSDRYVPRVGDSLPDSIDWRKEGAVVDVKDQGQCGSCWAFSTIAAVEGINKIVTGDLISLSEQELVDCDTTYNAGCNGGLMDYAFEFIINNGGIDSESDYPYKANDGKCDLYRKNAHVVSIDGFEDVPQNSESALQKAVANQPVSVAIEAGGRAFQLYQSGIFTGTCGTALDHGVAAVGYGTENGKDYWIVRNSWGGSWGEEGYIRMERNVAGTATGKCGIAMEASYPVKKGQNPPNPGPSPPSPVAPATVCDSYNECPEATTCCCVYEWGKYCFEWGCCPLEAATCCDDHYSCCPHDYPVCNTNEGTCLISKNSPMGVKALKRTAAKRTLPFLNFGKRSSA</sequence>
<evidence type="ECO:0000313" key="11">
    <source>
        <dbReference type="Proteomes" id="UP000594263"/>
    </source>
</evidence>
<dbReference type="Proteomes" id="UP000594263">
    <property type="component" value="Unplaced"/>
</dbReference>
<dbReference type="CDD" id="cd02248">
    <property type="entry name" value="Peptidase_C1A"/>
    <property type="match status" value="1"/>
</dbReference>
<evidence type="ECO:0000256" key="2">
    <source>
        <dbReference type="ARBA" id="ARBA00022670"/>
    </source>
</evidence>
<dbReference type="OMA" id="WSQGRKN"/>
<dbReference type="SMART" id="SM00277">
    <property type="entry name" value="GRAN"/>
    <property type="match status" value="1"/>
</dbReference>
<dbReference type="InterPro" id="IPR038765">
    <property type="entry name" value="Papain-like_cys_pep_sf"/>
</dbReference>
<feature type="domain" description="Cathepsin propeptide inhibitor" evidence="9">
    <location>
        <begin position="118"/>
        <end position="175"/>
    </location>
</feature>
<keyword evidence="5" id="KW-1015">Disulfide bond</keyword>
<dbReference type="PROSITE" id="PS00640">
    <property type="entry name" value="THIOL_PROTEASE_ASN"/>
    <property type="match status" value="1"/>
</dbReference>
<dbReference type="Pfam" id="PF00396">
    <property type="entry name" value="Granulin"/>
    <property type="match status" value="1"/>
</dbReference>
<dbReference type="InterPro" id="IPR039417">
    <property type="entry name" value="Peptidase_C1A_papain-like"/>
</dbReference>
<reference evidence="10" key="1">
    <citation type="submission" date="2021-01" db="UniProtKB">
        <authorList>
            <consortium name="EnsemblPlants"/>
        </authorList>
    </citation>
    <scope>IDENTIFICATION</scope>
</reference>
<dbReference type="Gene3D" id="3.90.70.10">
    <property type="entry name" value="Cysteine proteinases"/>
    <property type="match status" value="1"/>
</dbReference>
<dbReference type="Pfam" id="PF00112">
    <property type="entry name" value="Peptidase_C1"/>
    <property type="match status" value="1"/>
</dbReference>
<dbReference type="PANTHER" id="PTHR12411">
    <property type="entry name" value="CYSTEINE PROTEASE FAMILY C1-RELATED"/>
    <property type="match status" value="1"/>
</dbReference>
<organism evidence="10 11">
    <name type="scientific">Kalanchoe fedtschenkoi</name>
    <name type="common">Lavender scallops</name>
    <name type="synonym">South American air plant</name>
    <dbReference type="NCBI Taxonomy" id="63787"/>
    <lineage>
        <taxon>Eukaryota</taxon>
        <taxon>Viridiplantae</taxon>
        <taxon>Streptophyta</taxon>
        <taxon>Embryophyta</taxon>
        <taxon>Tracheophyta</taxon>
        <taxon>Spermatophyta</taxon>
        <taxon>Magnoliopsida</taxon>
        <taxon>eudicotyledons</taxon>
        <taxon>Gunneridae</taxon>
        <taxon>Pentapetalae</taxon>
        <taxon>Saxifragales</taxon>
        <taxon>Crassulaceae</taxon>
        <taxon>Kalanchoe</taxon>
    </lineage>
</organism>
<dbReference type="SUPFAM" id="SSF57277">
    <property type="entry name" value="Granulin repeat"/>
    <property type="match status" value="1"/>
</dbReference>
<dbReference type="InterPro" id="IPR000118">
    <property type="entry name" value="Granulin"/>
</dbReference>
<dbReference type="InterPro" id="IPR025661">
    <property type="entry name" value="Pept_asp_AS"/>
</dbReference>
<keyword evidence="6" id="KW-0325">Glycoprotein</keyword>
<dbReference type="PROSITE" id="PS00639">
    <property type="entry name" value="THIOL_PROTEASE_HIS"/>
    <property type="match status" value="1"/>
</dbReference>
<dbReference type="Pfam" id="PF08246">
    <property type="entry name" value="Inhibitor_I29"/>
    <property type="match status" value="1"/>
</dbReference>
<dbReference type="Gene3D" id="2.10.25.160">
    <property type="entry name" value="Granulin"/>
    <property type="match status" value="1"/>
</dbReference>
<dbReference type="InterPro" id="IPR013201">
    <property type="entry name" value="Prot_inhib_I29"/>
</dbReference>
<keyword evidence="2" id="KW-0645">Protease</keyword>
<dbReference type="InterPro" id="IPR000668">
    <property type="entry name" value="Peptidase_C1A_C"/>
</dbReference>
<dbReference type="InterPro" id="IPR000169">
    <property type="entry name" value="Pept_cys_AS"/>
</dbReference>
<dbReference type="GO" id="GO:0008234">
    <property type="term" value="F:cysteine-type peptidase activity"/>
    <property type="evidence" value="ECO:0007669"/>
    <property type="project" value="UniProtKB-KW"/>
</dbReference>
<dbReference type="GO" id="GO:0006508">
    <property type="term" value="P:proteolysis"/>
    <property type="evidence" value="ECO:0007669"/>
    <property type="project" value="UniProtKB-KW"/>
</dbReference>
<dbReference type="FunFam" id="3.90.70.10:FF:000068">
    <property type="entry name" value="Cysteine protease 1"/>
    <property type="match status" value="1"/>
</dbReference>
<evidence type="ECO:0008006" key="12">
    <source>
        <dbReference type="Google" id="ProtNLM"/>
    </source>
</evidence>
<evidence type="ECO:0000256" key="5">
    <source>
        <dbReference type="ARBA" id="ARBA00023157"/>
    </source>
</evidence>
<keyword evidence="4" id="KW-0788">Thiol protease</keyword>
<evidence type="ECO:0000313" key="10">
    <source>
        <dbReference type="EnsemblPlants" id="Kaladp0011s1212.1.v1.1"/>
    </source>
</evidence>
<evidence type="ECO:0000256" key="3">
    <source>
        <dbReference type="ARBA" id="ARBA00022801"/>
    </source>
</evidence>
<dbReference type="InterPro" id="IPR037277">
    <property type="entry name" value="Granulin_sf"/>
</dbReference>
<evidence type="ECO:0000259" key="9">
    <source>
        <dbReference type="SMART" id="SM00848"/>
    </source>
</evidence>
<proteinExistence type="inferred from homology"/>
<name>A0A7N0SXK1_KALFE</name>
<dbReference type="EnsemblPlants" id="Kaladp0011s1212.1.v1.1">
    <property type="protein sequence ID" value="Kaladp0011s1212.1.v1.1"/>
    <property type="gene ID" value="Kaladp0011s1212.v1.1"/>
</dbReference>
<protein>
    <recommendedName>
        <fullName evidence="12">Cysteine protease</fullName>
    </recommendedName>
</protein>
<evidence type="ECO:0000256" key="1">
    <source>
        <dbReference type="ARBA" id="ARBA00008455"/>
    </source>
</evidence>
<dbReference type="InterPro" id="IPR025660">
    <property type="entry name" value="Pept_his_AS"/>
</dbReference>
<feature type="domain" description="Peptidase C1A papain C-terminal" evidence="8">
    <location>
        <begin position="208"/>
        <end position="424"/>
    </location>
</feature>
<dbReference type="Gramene" id="Kaladp0011s1212.1.v1.1">
    <property type="protein sequence ID" value="Kaladp0011s1212.1.v1.1"/>
    <property type="gene ID" value="Kaladp0011s1212.v1.1"/>
</dbReference>
<dbReference type="SMART" id="SM00645">
    <property type="entry name" value="Pept_C1"/>
    <property type="match status" value="1"/>
</dbReference>
<feature type="domain" description="Granulins" evidence="7">
    <location>
        <begin position="447"/>
        <end position="504"/>
    </location>
</feature>
<evidence type="ECO:0000256" key="6">
    <source>
        <dbReference type="ARBA" id="ARBA00023180"/>
    </source>
</evidence>
<dbReference type="AlphaFoldDB" id="A0A7N0SXK1"/>
<evidence type="ECO:0000256" key="4">
    <source>
        <dbReference type="ARBA" id="ARBA00022807"/>
    </source>
</evidence>
<dbReference type="PROSITE" id="PS00139">
    <property type="entry name" value="THIOL_PROTEASE_CYS"/>
    <property type="match status" value="1"/>
</dbReference>